<dbReference type="GO" id="GO:0005737">
    <property type="term" value="C:cytoplasm"/>
    <property type="evidence" value="ECO:0007669"/>
    <property type="project" value="UniProtKB-SubCell"/>
</dbReference>
<dbReference type="SUPFAM" id="SSF46785">
    <property type="entry name" value="Winged helix' DNA-binding domain"/>
    <property type="match status" value="1"/>
</dbReference>
<dbReference type="STRING" id="1121345.SAMN02745217_00246"/>
<dbReference type="Pfam" id="PF02742">
    <property type="entry name" value="Fe_dep_repr_C"/>
    <property type="match status" value="1"/>
</dbReference>
<evidence type="ECO:0000256" key="6">
    <source>
        <dbReference type="ARBA" id="ARBA00023004"/>
    </source>
</evidence>
<dbReference type="RefSeq" id="WP_073586991.1">
    <property type="nucleotide sequence ID" value="NZ_FRFD01000003.1"/>
</dbReference>
<keyword evidence="4" id="KW-0963">Cytoplasm</keyword>
<organism evidence="14 15">
    <name type="scientific">Anaerocolumna xylanovorans DSM 12503</name>
    <dbReference type="NCBI Taxonomy" id="1121345"/>
    <lineage>
        <taxon>Bacteria</taxon>
        <taxon>Bacillati</taxon>
        <taxon>Bacillota</taxon>
        <taxon>Clostridia</taxon>
        <taxon>Lachnospirales</taxon>
        <taxon>Lachnospiraceae</taxon>
        <taxon>Anaerocolumna</taxon>
    </lineage>
</organism>
<dbReference type="PROSITE" id="PS50944">
    <property type="entry name" value="HTH_DTXR"/>
    <property type="match status" value="1"/>
</dbReference>
<proteinExistence type="inferred from homology"/>
<dbReference type="InterPro" id="IPR038157">
    <property type="entry name" value="FeoA_core_dom"/>
</dbReference>
<dbReference type="InterPro" id="IPR022687">
    <property type="entry name" value="HTH_DTXR"/>
</dbReference>
<evidence type="ECO:0000256" key="3">
    <source>
        <dbReference type="ARBA" id="ARBA00011738"/>
    </source>
</evidence>
<keyword evidence="15" id="KW-1185">Reference proteome</keyword>
<dbReference type="Pfam" id="PF01325">
    <property type="entry name" value="Fe_dep_repress"/>
    <property type="match status" value="1"/>
</dbReference>
<dbReference type="Gene3D" id="1.10.60.10">
    <property type="entry name" value="Iron dependent repressor, metal binding and dimerisation domain"/>
    <property type="match status" value="1"/>
</dbReference>
<dbReference type="InterPro" id="IPR036388">
    <property type="entry name" value="WH-like_DNA-bd_sf"/>
</dbReference>
<evidence type="ECO:0000256" key="4">
    <source>
        <dbReference type="ARBA" id="ARBA00022490"/>
    </source>
</evidence>
<evidence type="ECO:0000256" key="12">
    <source>
        <dbReference type="ARBA" id="ARBA00032593"/>
    </source>
</evidence>
<dbReference type="EMBL" id="FRFD01000003">
    <property type="protein sequence ID" value="SHO43442.1"/>
    <property type="molecule type" value="Genomic_DNA"/>
</dbReference>
<comment type="subcellular location">
    <subcellularLocation>
        <location evidence="1">Cytoplasm</location>
    </subcellularLocation>
</comment>
<evidence type="ECO:0000259" key="13">
    <source>
        <dbReference type="PROSITE" id="PS50944"/>
    </source>
</evidence>
<dbReference type="PANTHER" id="PTHR33238">
    <property type="entry name" value="IRON (METAL) DEPENDENT REPRESSOR, DTXR FAMILY"/>
    <property type="match status" value="1"/>
</dbReference>
<dbReference type="GO" id="GO:0046983">
    <property type="term" value="F:protein dimerization activity"/>
    <property type="evidence" value="ECO:0007669"/>
    <property type="project" value="InterPro"/>
</dbReference>
<comment type="similarity">
    <text evidence="2">Belongs to the DtxR/MntR family.</text>
</comment>
<accession>A0A1M7XX72</accession>
<dbReference type="OrthoDB" id="9791355at2"/>
<name>A0A1M7XX72_9FIRM</name>
<dbReference type="GO" id="GO:0003700">
    <property type="term" value="F:DNA-binding transcription factor activity"/>
    <property type="evidence" value="ECO:0007669"/>
    <property type="project" value="InterPro"/>
</dbReference>
<dbReference type="GO" id="GO:0003677">
    <property type="term" value="F:DNA binding"/>
    <property type="evidence" value="ECO:0007669"/>
    <property type="project" value="UniProtKB-KW"/>
</dbReference>
<dbReference type="InterPro" id="IPR036421">
    <property type="entry name" value="Fe_dep_repressor_sf"/>
</dbReference>
<dbReference type="Gene3D" id="2.30.30.90">
    <property type="match status" value="1"/>
</dbReference>
<evidence type="ECO:0000256" key="7">
    <source>
        <dbReference type="ARBA" id="ARBA00023015"/>
    </source>
</evidence>
<evidence type="ECO:0000256" key="2">
    <source>
        <dbReference type="ARBA" id="ARBA00007871"/>
    </source>
</evidence>
<evidence type="ECO:0000256" key="1">
    <source>
        <dbReference type="ARBA" id="ARBA00004496"/>
    </source>
</evidence>
<evidence type="ECO:0000313" key="15">
    <source>
        <dbReference type="Proteomes" id="UP000184612"/>
    </source>
</evidence>
<evidence type="ECO:0000256" key="11">
    <source>
        <dbReference type="ARBA" id="ARBA00023211"/>
    </source>
</evidence>
<keyword evidence="6" id="KW-0408">Iron</keyword>
<keyword evidence="5" id="KW-0678">Repressor</keyword>
<dbReference type="Pfam" id="PF04023">
    <property type="entry name" value="FeoA"/>
    <property type="match status" value="1"/>
</dbReference>
<comment type="subunit">
    <text evidence="3">Homodimer.</text>
</comment>
<dbReference type="GO" id="GO:0046914">
    <property type="term" value="F:transition metal ion binding"/>
    <property type="evidence" value="ECO:0007669"/>
    <property type="project" value="InterPro"/>
</dbReference>
<evidence type="ECO:0000256" key="8">
    <source>
        <dbReference type="ARBA" id="ARBA00023125"/>
    </source>
</evidence>
<protein>
    <recommendedName>
        <fullName evidence="12">Manganese transport regulator</fullName>
    </recommendedName>
</protein>
<dbReference type="InterPro" id="IPR050536">
    <property type="entry name" value="DtxR_MntR_Metal-Reg"/>
</dbReference>
<keyword evidence="9" id="KW-0010">Activator</keyword>
<evidence type="ECO:0000256" key="9">
    <source>
        <dbReference type="ARBA" id="ARBA00023159"/>
    </source>
</evidence>
<dbReference type="AlphaFoldDB" id="A0A1M7XX72"/>
<keyword evidence="7" id="KW-0805">Transcription regulation</keyword>
<dbReference type="Gene3D" id="1.10.10.10">
    <property type="entry name" value="Winged helix-like DNA-binding domain superfamily/Winged helix DNA-binding domain"/>
    <property type="match status" value="1"/>
</dbReference>
<dbReference type="SMART" id="SM00529">
    <property type="entry name" value="HTH_DTXR"/>
    <property type="match status" value="1"/>
</dbReference>
<dbReference type="SUPFAM" id="SSF47979">
    <property type="entry name" value="Iron-dependent repressor protein, dimerization domain"/>
    <property type="match status" value="1"/>
</dbReference>
<reference evidence="14 15" key="1">
    <citation type="submission" date="2016-12" db="EMBL/GenBank/DDBJ databases">
        <authorList>
            <person name="Song W.-J."/>
            <person name="Kurnit D.M."/>
        </authorList>
    </citation>
    <scope>NUCLEOTIDE SEQUENCE [LARGE SCALE GENOMIC DNA]</scope>
    <source>
        <strain evidence="14 15">DSM 12503</strain>
    </source>
</reference>
<keyword evidence="11" id="KW-0464">Manganese</keyword>
<evidence type="ECO:0000256" key="5">
    <source>
        <dbReference type="ARBA" id="ARBA00022491"/>
    </source>
</evidence>
<dbReference type="SUPFAM" id="SSF50037">
    <property type="entry name" value="C-terminal domain of transcriptional repressors"/>
    <property type="match status" value="1"/>
</dbReference>
<dbReference type="InterPro" id="IPR008988">
    <property type="entry name" value="Transcriptional_repressor_C"/>
</dbReference>
<keyword evidence="10" id="KW-0804">Transcription</keyword>
<feature type="domain" description="HTH dtxR-type" evidence="13">
    <location>
        <begin position="1"/>
        <end position="62"/>
    </location>
</feature>
<dbReference type="PANTHER" id="PTHR33238:SF11">
    <property type="entry name" value="TRANSCRIPTIONAL REGULATOR MNTR"/>
    <property type="match status" value="1"/>
</dbReference>
<dbReference type="SMART" id="SM00899">
    <property type="entry name" value="FeoA"/>
    <property type="match status" value="1"/>
</dbReference>
<evidence type="ECO:0000313" key="14">
    <source>
        <dbReference type="EMBL" id="SHO43442.1"/>
    </source>
</evidence>
<sequence length="215" mass="24361">MTRNKEDYIKEIYKLGGGEEQINNKQIAEVLNVSPASVTEMLGKLQKEELIVYEPYKGSKLTEKGMKAAVTLLRGHRLWEVFLIERLGYTWSEAHEDAEKLEHVAPVRLIDRLEEYLGYPAFCPHGSAIPQADGKVQRLQLKSLLEMKEGESSAIRRVVEKNDLMDYLQELGIHIGSKVTVEKFEALEGPVAIRVDDTPKQLSYKAAGMVYVDKN</sequence>
<dbReference type="InterPro" id="IPR001367">
    <property type="entry name" value="Fe_dep_repressor"/>
</dbReference>
<dbReference type="InterPro" id="IPR036390">
    <property type="entry name" value="WH_DNA-bd_sf"/>
</dbReference>
<dbReference type="InterPro" id="IPR022689">
    <property type="entry name" value="Iron_dep_repressor"/>
</dbReference>
<gene>
    <name evidence="14" type="ORF">SAMN02745217_00246</name>
</gene>
<dbReference type="InterPro" id="IPR007167">
    <property type="entry name" value="Fe-transptr_FeoA-like"/>
</dbReference>
<dbReference type="Proteomes" id="UP000184612">
    <property type="component" value="Unassembled WGS sequence"/>
</dbReference>
<evidence type="ECO:0000256" key="10">
    <source>
        <dbReference type="ARBA" id="ARBA00023163"/>
    </source>
</evidence>
<keyword evidence="8" id="KW-0238">DNA-binding</keyword>